<evidence type="ECO:0000313" key="2">
    <source>
        <dbReference type="EMBL" id="TNN35563.1"/>
    </source>
</evidence>
<name>A0A4Z2F3T5_9TELE</name>
<dbReference type="AlphaFoldDB" id="A0A4Z2F3T5"/>
<accession>A0A4Z2F3T5</accession>
<evidence type="ECO:0000256" key="1">
    <source>
        <dbReference type="SAM" id="MobiDB-lite"/>
    </source>
</evidence>
<gene>
    <name evidence="2" type="ORF">EYF80_054276</name>
</gene>
<dbReference type="EMBL" id="SRLO01001748">
    <property type="protein sequence ID" value="TNN35563.1"/>
    <property type="molecule type" value="Genomic_DNA"/>
</dbReference>
<feature type="region of interest" description="Disordered" evidence="1">
    <location>
        <begin position="27"/>
        <end position="75"/>
    </location>
</feature>
<reference evidence="2 3" key="1">
    <citation type="submission" date="2019-03" db="EMBL/GenBank/DDBJ databases">
        <title>First draft genome of Liparis tanakae, snailfish: a comprehensive survey of snailfish specific genes.</title>
        <authorList>
            <person name="Kim W."/>
            <person name="Song I."/>
            <person name="Jeong J.-H."/>
            <person name="Kim D."/>
            <person name="Kim S."/>
            <person name="Ryu S."/>
            <person name="Song J.Y."/>
            <person name="Lee S.K."/>
        </authorList>
    </citation>
    <scope>NUCLEOTIDE SEQUENCE [LARGE SCALE GENOMIC DNA]</scope>
    <source>
        <tissue evidence="2">Muscle</tissue>
    </source>
</reference>
<keyword evidence="3" id="KW-1185">Reference proteome</keyword>
<proteinExistence type="predicted"/>
<protein>
    <submittedName>
        <fullName evidence="2">Uncharacterized protein</fullName>
    </submittedName>
</protein>
<organism evidence="2 3">
    <name type="scientific">Liparis tanakae</name>
    <name type="common">Tanaka's snailfish</name>
    <dbReference type="NCBI Taxonomy" id="230148"/>
    <lineage>
        <taxon>Eukaryota</taxon>
        <taxon>Metazoa</taxon>
        <taxon>Chordata</taxon>
        <taxon>Craniata</taxon>
        <taxon>Vertebrata</taxon>
        <taxon>Euteleostomi</taxon>
        <taxon>Actinopterygii</taxon>
        <taxon>Neopterygii</taxon>
        <taxon>Teleostei</taxon>
        <taxon>Neoteleostei</taxon>
        <taxon>Acanthomorphata</taxon>
        <taxon>Eupercaria</taxon>
        <taxon>Perciformes</taxon>
        <taxon>Cottioidei</taxon>
        <taxon>Cottales</taxon>
        <taxon>Liparidae</taxon>
        <taxon>Liparis</taxon>
    </lineage>
</organism>
<dbReference type="Proteomes" id="UP000314294">
    <property type="component" value="Unassembled WGS sequence"/>
</dbReference>
<sequence>MTLVGSIHTTVTVTLGPLLHRCMPIVSSAGPSRPPKLRNRRSLASHSVPIWREKERNKEMKRGGENRNMGNQTQVLRSCTRGLPWDTFALLRDGMGKTGPGAR</sequence>
<evidence type="ECO:0000313" key="3">
    <source>
        <dbReference type="Proteomes" id="UP000314294"/>
    </source>
</evidence>
<feature type="compositionally biased region" description="Basic and acidic residues" evidence="1">
    <location>
        <begin position="51"/>
        <end position="65"/>
    </location>
</feature>
<comment type="caution">
    <text evidence="2">The sequence shown here is derived from an EMBL/GenBank/DDBJ whole genome shotgun (WGS) entry which is preliminary data.</text>
</comment>